<keyword evidence="2" id="KW-1185">Reference proteome</keyword>
<protein>
    <submittedName>
        <fullName evidence="1">Uncharacterized protein</fullName>
    </submittedName>
</protein>
<proteinExistence type="predicted"/>
<name>A0A222GD62_9GAMM</name>
<organism evidence="1 2">
    <name type="scientific">Cognaticolwellia beringensis</name>
    <dbReference type="NCBI Taxonomy" id="1967665"/>
    <lineage>
        <taxon>Bacteria</taxon>
        <taxon>Pseudomonadati</taxon>
        <taxon>Pseudomonadota</taxon>
        <taxon>Gammaproteobacteria</taxon>
        <taxon>Alteromonadales</taxon>
        <taxon>Colwelliaceae</taxon>
        <taxon>Cognaticolwellia</taxon>
    </lineage>
</organism>
<dbReference type="Proteomes" id="UP000202259">
    <property type="component" value="Chromosome"/>
</dbReference>
<accession>A0A222GD62</accession>
<dbReference type="OrthoDB" id="516502at2"/>
<reference evidence="1 2" key="1">
    <citation type="submission" date="2017-08" db="EMBL/GenBank/DDBJ databases">
        <title>Complete genome of Colwellia sp. NB097-1, a psychrophile bacterium ioslated from Bering Sea.</title>
        <authorList>
            <person name="Chen X."/>
        </authorList>
    </citation>
    <scope>NUCLEOTIDE SEQUENCE [LARGE SCALE GENOMIC DNA]</scope>
    <source>
        <strain evidence="1 2">NB097-1</strain>
    </source>
</reference>
<gene>
    <name evidence="1" type="ORF">B5D82_00005</name>
</gene>
<evidence type="ECO:0000313" key="1">
    <source>
        <dbReference type="EMBL" id="ASP49808.1"/>
    </source>
</evidence>
<dbReference type="EMBL" id="CP020465">
    <property type="protein sequence ID" value="ASP49808.1"/>
    <property type="molecule type" value="Genomic_DNA"/>
</dbReference>
<dbReference type="KEGG" id="cber:B5D82_00005"/>
<evidence type="ECO:0000313" key="2">
    <source>
        <dbReference type="Proteomes" id="UP000202259"/>
    </source>
</evidence>
<dbReference type="AlphaFoldDB" id="A0A222GD62"/>
<sequence length="199" mass="22851">MVKKNDNSNEFFNFCLKMKVNAKKLKATTGEEFSNDKLPKITEAIEIYSAAFDQQELALQQEAERLKAVEKQELANRIKEKFRLQEAQFLKSFCDFPEFGINRIKVGSHAAKILIRLQSGAINEQDFLWLEDKGFNNEDVTQAFYINRAKSHLAQWKSSNKPWSLVNAIADYRKGKSSQEVLGLLNQTIPLSFLKAIRS</sequence>
<dbReference type="RefSeq" id="WP_081154199.1">
    <property type="nucleotide sequence ID" value="NZ_CP020465.1"/>
</dbReference>